<dbReference type="OrthoDB" id="5596992at2759"/>
<accession>A0A6G1H555</accession>
<dbReference type="InterPro" id="IPR018812">
    <property type="entry name" value="SAK_HAD"/>
</dbReference>
<dbReference type="GO" id="GO:0032040">
    <property type="term" value="C:small-subunit processome"/>
    <property type="evidence" value="ECO:0007669"/>
    <property type="project" value="TreeGrafter"/>
</dbReference>
<protein>
    <recommendedName>
        <fullName evidence="2">Swiss Army Knife RNA repair protein HAD domain-containing protein</fullName>
    </recommendedName>
</protein>
<proteinExistence type="predicted"/>
<dbReference type="Proteomes" id="UP000800041">
    <property type="component" value="Unassembled WGS sequence"/>
</dbReference>
<feature type="region of interest" description="Disordered" evidence="1">
    <location>
        <begin position="411"/>
        <end position="554"/>
    </location>
</feature>
<evidence type="ECO:0000313" key="4">
    <source>
        <dbReference type="Proteomes" id="UP000800041"/>
    </source>
</evidence>
<dbReference type="GO" id="GO:1990259">
    <property type="term" value="F:histone H2AQ104 methyltransferase activity"/>
    <property type="evidence" value="ECO:0007669"/>
    <property type="project" value="TreeGrafter"/>
</dbReference>
<evidence type="ECO:0000313" key="3">
    <source>
        <dbReference type="EMBL" id="KAF1988356.1"/>
    </source>
</evidence>
<reference evidence="3" key="1">
    <citation type="journal article" date="2020" name="Stud. Mycol.">
        <title>101 Dothideomycetes genomes: a test case for predicting lifestyles and emergence of pathogens.</title>
        <authorList>
            <person name="Haridas S."/>
            <person name="Albert R."/>
            <person name="Binder M."/>
            <person name="Bloem J."/>
            <person name="Labutti K."/>
            <person name="Salamov A."/>
            <person name="Andreopoulos B."/>
            <person name="Baker S."/>
            <person name="Barry K."/>
            <person name="Bills G."/>
            <person name="Bluhm B."/>
            <person name="Cannon C."/>
            <person name="Castanera R."/>
            <person name="Culley D."/>
            <person name="Daum C."/>
            <person name="Ezra D."/>
            <person name="Gonzalez J."/>
            <person name="Henrissat B."/>
            <person name="Kuo A."/>
            <person name="Liang C."/>
            <person name="Lipzen A."/>
            <person name="Lutzoni F."/>
            <person name="Magnuson J."/>
            <person name="Mondo S."/>
            <person name="Nolan M."/>
            <person name="Ohm R."/>
            <person name="Pangilinan J."/>
            <person name="Park H.-J."/>
            <person name="Ramirez L."/>
            <person name="Alfaro M."/>
            <person name="Sun H."/>
            <person name="Tritt A."/>
            <person name="Yoshinaga Y."/>
            <person name="Zwiers L.-H."/>
            <person name="Turgeon B."/>
            <person name="Goodwin S."/>
            <person name="Spatafora J."/>
            <person name="Crous P."/>
            <person name="Grigoriev I."/>
        </authorList>
    </citation>
    <scope>NUCLEOTIDE SEQUENCE</scope>
    <source>
        <strain evidence="3">CBS 113979</strain>
    </source>
</reference>
<dbReference type="AlphaFoldDB" id="A0A6G1H555"/>
<dbReference type="GO" id="GO:0031428">
    <property type="term" value="C:box C/D methylation guide snoRNP complex"/>
    <property type="evidence" value="ECO:0007669"/>
    <property type="project" value="TreeGrafter"/>
</dbReference>
<organism evidence="3 4">
    <name type="scientific">Aulographum hederae CBS 113979</name>
    <dbReference type="NCBI Taxonomy" id="1176131"/>
    <lineage>
        <taxon>Eukaryota</taxon>
        <taxon>Fungi</taxon>
        <taxon>Dikarya</taxon>
        <taxon>Ascomycota</taxon>
        <taxon>Pezizomycotina</taxon>
        <taxon>Dothideomycetes</taxon>
        <taxon>Pleosporomycetidae</taxon>
        <taxon>Aulographales</taxon>
        <taxon>Aulographaceae</taxon>
    </lineage>
</organism>
<dbReference type="EMBL" id="ML977149">
    <property type="protein sequence ID" value="KAF1988356.1"/>
    <property type="molecule type" value="Genomic_DNA"/>
</dbReference>
<evidence type="ECO:0000259" key="2">
    <source>
        <dbReference type="Pfam" id="PF10307"/>
    </source>
</evidence>
<dbReference type="GO" id="GO:0000494">
    <property type="term" value="P:box C/D sno(s)RNA 3'-end processing"/>
    <property type="evidence" value="ECO:0007669"/>
    <property type="project" value="TreeGrafter"/>
</dbReference>
<dbReference type="Pfam" id="PF10307">
    <property type="entry name" value="HAD_SAK_1"/>
    <property type="match status" value="1"/>
</dbReference>
<name>A0A6G1H555_9PEZI</name>
<feature type="domain" description="Swiss Army Knife RNA repair protein HAD" evidence="2">
    <location>
        <begin position="52"/>
        <end position="257"/>
    </location>
</feature>
<dbReference type="PANTHER" id="PTHR10335:SF23">
    <property type="entry name" value="OB FOLD-CONTAINING PROTEIN, NUCLEIC ACID BINDING"/>
    <property type="match status" value="1"/>
</dbReference>
<dbReference type="PANTHER" id="PTHR10335">
    <property type="entry name" value="RRNA 2-O-METHYLTRANSFERASE FIBRILLARIN"/>
    <property type="match status" value="1"/>
</dbReference>
<feature type="compositionally biased region" description="Gly residues" evidence="1">
    <location>
        <begin position="474"/>
        <end position="485"/>
    </location>
</feature>
<sequence length="554" mass="60764">MAAFHNPASANSKHSYTTTALKRWSCQEGELPATSTIKVLHIYDFDNTLFQSPLPNKQLWDATTIGRLQGEDIFAGGGWWHNKAILESTGDGLEKEEPRAWEGWWNEQIVSLVEMSMEDPEALCVLLTGRAEGTFGDLIKRMVKSKGLKFDMVCLKPKVGPLGQKFASTAKFKQALLDDIMWTYTAAEDIRIYEDRPSHVKGFNEYLARFNTLQKRARAPVRRPEITFAVVPVAENAGCLDPVTEVAEIQRMINDHNMLFRSGISGHSVPYQLNSFVEYTAYMIDPHTAGSLRALGHIPQSQRSSVNLKGDEIMICHRRADRDILGKVGGIGNKTQWRVTATGSLDNRVWAARVVPDPPSQRVQTLDNSDNRIVILALRSGLSRDDARMITNWQPVNEDIVFQSTVGEKDRISLVREPRPKGHNAPAHKRQRSEEFPPLGAMVPPNMRHGDAPQGQGNSHQASYTSRHNRDGFGGRGKGAGPRGGRGGDRGRGNNSRGGGGGGNHGQNSGRGGQQGYKSLDDVGGSGGYPAHTNNGYGGNGHKSGASGSFPYNY</sequence>
<gene>
    <name evidence="3" type="ORF">K402DRAFT_328966</name>
</gene>
<dbReference type="GO" id="GO:0008649">
    <property type="term" value="F:rRNA methyltransferase activity"/>
    <property type="evidence" value="ECO:0007669"/>
    <property type="project" value="TreeGrafter"/>
</dbReference>
<feature type="compositionally biased region" description="Gly residues" evidence="1">
    <location>
        <begin position="496"/>
        <end position="515"/>
    </location>
</feature>
<feature type="compositionally biased region" description="Polar residues" evidence="1">
    <location>
        <begin position="455"/>
        <end position="466"/>
    </location>
</feature>
<feature type="compositionally biased region" description="Basic and acidic residues" evidence="1">
    <location>
        <begin position="411"/>
        <end position="420"/>
    </location>
</feature>
<dbReference type="GO" id="GO:0003723">
    <property type="term" value="F:RNA binding"/>
    <property type="evidence" value="ECO:0007669"/>
    <property type="project" value="TreeGrafter"/>
</dbReference>
<keyword evidence="4" id="KW-1185">Reference proteome</keyword>
<evidence type="ECO:0000256" key="1">
    <source>
        <dbReference type="SAM" id="MobiDB-lite"/>
    </source>
</evidence>